<feature type="chain" id="PRO_5008266158" description="endo-polygalacturonase" evidence="16">
    <location>
        <begin position="30"/>
        <end position="391"/>
    </location>
</feature>
<evidence type="ECO:0000256" key="5">
    <source>
        <dbReference type="ARBA" id="ARBA00022729"/>
    </source>
</evidence>
<evidence type="ECO:0000256" key="16">
    <source>
        <dbReference type="SAM" id="SignalP"/>
    </source>
</evidence>
<evidence type="ECO:0000256" key="11">
    <source>
        <dbReference type="ARBA" id="ARBA00023316"/>
    </source>
</evidence>
<dbReference type="GO" id="GO:0004650">
    <property type="term" value="F:polygalacturonase activity"/>
    <property type="evidence" value="ECO:0007669"/>
    <property type="project" value="UniProtKB-EC"/>
</dbReference>
<evidence type="ECO:0000256" key="3">
    <source>
        <dbReference type="ARBA" id="ARBA00012736"/>
    </source>
</evidence>
<dbReference type="PROSITE" id="PS00502">
    <property type="entry name" value="POLYGALACTURONASE"/>
    <property type="match status" value="1"/>
</dbReference>
<dbReference type="PANTHER" id="PTHR31884:SF1">
    <property type="entry name" value="POLYGALACTURONASE"/>
    <property type="match status" value="1"/>
</dbReference>
<evidence type="ECO:0000256" key="14">
    <source>
        <dbReference type="PROSITE-ProRule" id="PRU10052"/>
    </source>
</evidence>
<keyword evidence="5 16" id="KW-0732">Signal</keyword>
<dbReference type="EMBL" id="KN714723">
    <property type="protein sequence ID" value="KUI59030.1"/>
    <property type="molecule type" value="Genomic_DNA"/>
</dbReference>
<feature type="signal peptide" evidence="16">
    <location>
        <begin position="1"/>
        <end position="29"/>
    </location>
</feature>
<evidence type="ECO:0000256" key="7">
    <source>
        <dbReference type="ARBA" id="ARBA00022801"/>
    </source>
</evidence>
<dbReference type="STRING" id="694573.A0A194V4Z2"/>
<keyword evidence="10 15" id="KW-0326">Glycosidase</keyword>
<evidence type="ECO:0000256" key="8">
    <source>
        <dbReference type="ARBA" id="ARBA00023145"/>
    </source>
</evidence>
<evidence type="ECO:0000256" key="2">
    <source>
        <dbReference type="ARBA" id="ARBA00008834"/>
    </source>
</evidence>
<comment type="similarity">
    <text evidence="2 15">Belongs to the glycosyl hydrolase 28 family.</text>
</comment>
<dbReference type="InterPro" id="IPR006626">
    <property type="entry name" value="PbH1"/>
</dbReference>
<keyword evidence="7 15" id="KW-0378">Hydrolase</keyword>
<keyword evidence="4" id="KW-0964">Secreted</keyword>
<dbReference type="SMART" id="SM00710">
    <property type="entry name" value="PbH1"/>
    <property type="match status" value="6"/>
</dbReference>
<keyword evidence="11" id="KW-0961">Cell wall biogenesis/degradation</keyword>
<evidence type="ECO:0000256" key="6">
    <source>
        <dbReference type="ARBA" id="ARBA00022737"/>
    </source>
</evidence>
<dbReference type="AlphaFoldDB" id="A0A194V4Z2"/>
<dbReference type="OrthoDB" id="1546079at2759"/>
<name>A0A194V4Z2_CYTMA</name>
<evidence type="ECO:0000313" key="18">
    <source>
        <dbReference type="Proteomes" id="UP000078576"/>
    </source>
</evidence>
<organism evidence="17 18">
    <name type="scientific">Cytospora mali</name>
    <name type="common">Apple Valsa canker fungus</name>
    <name type="synonym">Valsa mali</name>
    <dbReference type="NCBI Taxonomy" id="578113"/>
    <lineage>
        <taxon>Eukaryota</taxon>
        <taxon>Fungi</taxon>
        <taxon>Dikarya</taxon>
        <taxon>Ascomycota</taxon>
        <taxon>Pezizomycotina</taxon>
        <taxon>Sordariomycetes</taxon>
        <taxon>Sordariomycetidae</taxon>
        <taxon>Diaporthales</taxon>
        <taxon>Cytosporaceae</taxon>
        <taxon>Cytospora</taxon>
    </lineage>
</organism>
<dbReference type="EC" id="3.2.1.15" evidence="3"/>
<dbReference type="InterPro" id="IPR012334">
    <property type="entry name" value="Pectin_lyas_fold"/>
</dbReference>
<evidence type="ECO:0000256" key="12">
    <source>
        <dbReference type="ARBA" id="ARBA00034074"/>
    </source>
</evidence>
<evidence type="ECO:0000256" key="15">
    <source>
        <dbReference type="RuleBase" id="RU361169"/>
    </source>
</evidence>
<accession>A0A194V4Z2</accession>
<dbReference type="Proteomes" id="UP000078576">
    <property type="component" value="Unassembled WGS sequence"/>
</dbReference>
<evidence type="ECO:0000256" key="4">
    <source>
        <dbReference type="ARBA" id="ARBA00022525"/>
    </source>
</evidence>
<protein>
    <recommendedName>
        <fullName evidence="3">endo-polygalacturonase</fullName>
        <ecNumber evidence="3">3.2.1.15</ecNumber>
    </recommendedName>
    <alternativeName>
        <fullName evidence="13">Pectinase</fullName>
    </alternativeName>
</protein>
<keyword evidence="6" id="KW-0677">Repeat</keyword>
<dbReference type="InterPro" id="IPR050434">
    <property type="entry name" value="Glycosyl_hydrlase_28"/>
</dbReference>
<evidence type="ECO:0000313" key="17">
    <source>
        <dbReference type="EMBL" id="KUI59030.1"/>
    </source>
</evidence>
<keyword evidence="9" id="KW-1015">Disulfide bond</keyword>
<dbReference type="GO" id="GO:0045490">
    <property type="term" value="P:pectin catabolic process"/>
    <property type="evidence" value="ECO:0007669"/>
    <property type="project" value="UniProtKB-ARBA"/>
</dbReference>
<dbReference type="SUPFAM" id="SSF51126">
    <property type="entry name" value="Pectin lyase-like"/>
    <property type="match status" value="1"/>
</dbReference>
<comment type="subcellular location">
    <subcellularLocation>
        <location evidence="1">Secreted</location>
    </subcellularLocation>
</comment>
<dbReference type="Pfam" id="PF00295">
    <property type="entry name" value="Glyco_hydro_28"/>
    <property type="match status" value="1"/>
</dbReference>
<dbReference type="FunFam" id="2.160.20.10:FF:000002">
    <property type="entry name" value="Endopolygalacturonase D"/>
    <property type="match status" value="1"/>
</dbReference>
<dbReference type="PANTHER" id="PTHR31884">
    <property type="entry name" value="POLYGALACTURONASE"/>
    <property type="match status" value="1"/>
</dbReference>
<dbReference type="GO" id="GO:0071555">
    <property type="term" value="P:cell wall organization"/>
    <property type="evidence" value="ECO:0007669"/>
    <property type="project" value="UniProtKB-KW"/>
</dbReference>
<evidence type="ECO:0000256" key="10">
    <source>
        <dbReference type="ARBA" id="ARBA00023295"/>
    </source>
</evidence>
<evidence type="ECO:0000256" key="13">
    <source>
        <dbReference type="ARBA" id="ARBA00083621"/>
    </source>
</evidence>
<dbReference type="Gene3D" id="2.160.20.10">
    <property type="entry name" value="Single-stranded right-handed beta-helix, Pectin lyase-like"/>
    <property type="match status" value="1"/>
</dbReference>
<reference evidence="18" key="1">
    <citation type="submission" date="2014-12" db="EMBL/GenBank/DDBJ databases">
        <title>Genome Sequence of Valsa Canker Pathogens Uncovers a Specific Adaption of Colonization on Woody Bark.</title>
        <authorList>
            <person name="Yin Z."/>
            <person name="Liu H."/>
            <person name="Gao X."/>
            <person name="Li Z."/>
            <person name="Song N."/>
            <person name="Ke X."/>
            <person name="Dai Q."/>
            <person name="Wu Y."/>
            <person name="Sun Y."/>
            <person name="Xu J.-R."/>
            <person name="Kang Z.K."/>
            <person name="Wang L."/>
            <person name="Huang L."/>
        </authorList>
    </citation>
    <scope>NUCLEOTIDE SEQUENCE [LARGE SCALE GENOMIC DNA]</scope>
    <source>
        <strain evidence="18">SXYL134</strain>
    </source>
</reference>
<evidence type="ECO:0000256" key="9">
    <source>
        <dbReference type="ARBA" id="ARBA00023157"/>
    </source>
</evidence>
<feature type="active site" evidence="14">
    <location>
        <position position="249"/>
    </location>
</feature>
<sequence length="391" mass="40268">MLTNFTSLLDTMAFKSVLIAAALVASAFATPAPMVTPAPRAEDVAKRATSCTFSGSNGYASASKSQASCATIVLNNVAVPSGVTLDLSDLNDGTKVIFEGETTWGYKEWDGPLLQIKGSDITIEGASGHKLNANGDKWWDGKGSNGGKTKPKFFYAHSLKNSNINNLYIKNTPEQAVSINGCEDLTITDMTINNLDGDTMGGHNTDGFDISSSTGVIINGAKVYNQDDCVAINSGKSITFENGLCSGGHGLSIGSVGGRSDNTVETVTFSGSTVQSSVNGVRIKAKSGETGTISGVTYKDITLKDISKYGILIEQNYDGGDLDGEITTGIPITGVTMSGITGTGAVDSDGYNVAIACGSGSCSGWTWSDVSVTGGKTYSCSNVPSSASCSA</sequence>
<comment type="catalytic activity">
    <reaction evidence="12">
        <text>(1,4-alpha-D-galacturonosyl)n+m + H2O = (1,4-alpha-D-galacturonosyl)n + (1,4-alpha-D-galacturonosyl)m.</text>
        <dbReference type="EC" id="3.2.1.15"/>
    </reaction>
</comment>
<proteinExistence type="inferred from homology"/>
<dbReference type="GO" id="GO:0005576">
    <property type="term" value="C:extracellular region"/>
    <property type="evidence" value="ECO:0007669"/>
    <property type="project" value="UniProtKB-SubCell"/>
</dbReference>
<dbReference type="InterPro" id="IPR000743">
    <property type="entry name" value="Glyco_hydro_28"/>
</dbReference>
<evidence type="ECO:0000256" key="1">
    <source>
        <dbReference type="ARBA" id="ARBA00004613"/>
    </source>
</evidence>
<dbReference type="InterPro" id="IPR011050">
    <property type="entry name" value="Pectin_lyase_fold/virulence"/>
</dbReference>
<gene>
    <name evidence="17" type="ORF">VP1G_06282</name>
</gene>
<keyword evidence="18" id="KW-1185">Reference proteome</keyword>
<keyword evidence="8" id="KW-0865">Zymogen</keyword>